<evidence type="ECO:0000313" key="2">
    <source>
        <dbReference type="Proteomes" id="UP001139981"/>
    </source>
</evidence>
<proteinExistence type="predicted"/>
<protein>
    <submittedName>
        <fullName evidence="1">Uncharacterized protein</fullName>
    </submittedName>
</protein>
<gene>
    <name evidence="1" type="ORF">IWW38_005662</name>
</gene>
<comment type="caution">
    <text evidence="1">The sequence shown here is derived from an EMBL/GenBank/DDBJ whole genome shotgun (WGS) entry which is preliminary data.</text>
</comment>
<name>A0ACC1LUJ0_9FUNG</name>
<evidence type="ECO:0000313" key="1">
    <source>
        <dbReference type="EMBL" id="KAJ2882418.1"/>
    </source>
</evidence>
<dbReference type="Proteomes" id="UP001139981">
    <property type="component" value="Unassembled WGS sequence"/>
</dbReference>
<dbReference type="EMBL" id="JANBVB010002787">
    <property type="protein sequence ID" value="KAJ2882418.1"/>
    <property type="molecule type" value="Genomic_DNA"/>
</dbReference>
<reference evidence="1" key="1">
    <citation type="submission" date="2022-07" db="EMBL/GenBank/DDBJ databases">
        <title>Phylogenomic reconstructions and comparative analyses of Kickxellomycotina fungi.</title>
        <authorList>
            <person name="Reynolds N.K."/>
            <person name="Stajich J.E."/>
            <person name="Barry K."/>
            <person name="Grigoriev I.V."/>
            <person name="Crous P."/>
            <person name="Smith M.E."/>
        </authorList>
    </citation>
    <scope>NUCLEOTIDE SEQUENCE</scope>
    <source>
        <strain evidence="1">CBS 190363</strain>
    </source>
</reference>
<accession>A0ACC1LUJ0</accession>
<feature type="non-terminal residue" evidence="1">
    <location>
        <position position="1"/>
    </location>
</feature>
<keyword evidence="2" id="KW-1185">Reference proteome</keyword>
<sequence>LRQYLHSISSNTSAGPSANVDDDSDHVSDDDESDGDMVTIDELASQFQVTNISAQIGTKEEQRKSRMSLSRAMQASAGMYTSDMGGSPFPPIPPLPPLPAMAELPPLPAMPIPPPMPAMSVPPPLPPRPQFVQSVAKPQADEYVVPASRATIDLPLHRPNAPMASAAPIAVASSTTDSLLDSETVDERLVTIDFLLCLEGNYAKLEALVGECTASGDPLEAQRLQTACRELKPIVHYAKHLSSLSRVSSTVHIPSGTPASQEQWRRFVFPFGSQNAAAAPAAAAATNTAARTSDEFVDLGGHRRTTTLPENYKFQ</sequence>
<organism evidence="1 2">
    <name type="scientific">Coemansia aciculifera</name>
    <dbReference type="NCBI Taxonomy" id="417176"/>
    <lineage>
        <taxon>Eukaryota</taxon>
        <taxon>Fungi</taxon>
        <taxon>Fungi incertae sedis</taxon>
        <taxon>Zoopagomycota</taxon>
        <taxon>Kickxellomycotina</taxon>
        <taxon>Kickxellomycetes</taxon>
        <taxon>Kickxellales</taxon>
        <taxon>Kickxellaceae</taxon>
        <taxon>Coemansia</taxon>
    </lineage>
</organism>